<dbReference type="InterPro" id="IPR029063">
    <property type="entry name" value="SAM-dependent_MTases_sf"/>
</dbReference>
<keyword evidence="3" id="KW-0808">Transferase</keyword>
<dbReference type="PANTHER" id="PTHR12176:SF79">
    <property type="entry name" value="METHYLTRANSFERASE TYPE 11 DOMAIN-CONTAINING PROTEIN"/>
    <property type="match status" value="1"/>
</dbReference>
<dbReference type="PANTHER" id="PTHR12176">
    <property type="entry name" value="SAM-DEPENDENT METHYLTRANSFERASE SUPERFAMILY PROTEIN"/>
    <property type="match status" value="1"/>
</dbReference>
<dbReference type="Proteomes" id="UP000243217">
    <property type="component" value="Unassembled WGS sequence"/>
</dbReference>
<evidence type="ECO:0000256" key="3">
    <source>
        <dbReference type="ARBA" id="ARBA00022679"/>
    </source>
</evidence>
<reference evidence="5 6" key="1">
    <citation type="journal article" date="2014" name="Genome Biol. Evol.">
        <title>The secreted proteins of Achlya hypogyna and Thraustotheca clavata identify the ancestral oomycete secretome and reveal gene acquisitions by horizontal gene transfer.</title>
        <authorList>
            <person name="Misner I."/>
            <person name="Blouin N."/>
            <person name="Leonard G."/>
            <person name="Richards T.A."/>
            <person name="Lane C.E."/>
        </authorList>
    </citation>
    <scope>NUCLEOTIDE SEQUENCE [LARGE SCALE GENOMIC DNA]</scope>
    <source>
        <strain evidence="5 6">ATCC 34112</strain>
    </source>
</reference>
<comment type="similarity">
    <text evidence="1">Belongs to the methyltransferase superfamily.</text>
</comment>
<proteinExistence type="inferred from homology"/>
<evidence type="ECO:0000313" key="6">
    <source>
        <dbReference type="Proteomes" id="UP000243217"/>
    </source>
</evidence>
<dbReference type="GO" id="GO:0008757">
    <property type="term" value="F:S-adenosylmethionine-dependent methyltransferase activity"/>
    <property type="evidence" value="ECO:0007669"/>
    <property type="project" value="InterPro"/>
</dbReference>
<evidence type="ECO:0000259" key="4">
    <source>
        <dbReference type="Pfam" id="PF08241"/>
    </source>
</evidence>
<dbReference type="InterPro" id="IPR013216">
    <property type="entry name" value="Methyltransf_11"/>
</dbReference>
<evidence type="ECO:0000256" key="1">
    <source>
        <dbReference type="ARBA" id="ARBA00008361"/>
    </source>
</evidence>
<feature type="domain" description="Methyltransferase type 11" evidence="4">
    <location>
        <begin position="56"/>
        <end position="161"/>
    </location>
</feature>
<gene>
    <name evidence="5" type="ORF">THRCLA_22452</name>
</gene>
<keyword evidence="6" id="KW-1185">Reference proteome</keyword>
<evidence type="ECO:0000313" key="5">
    <source>
        <dbReference type="EMBL" id="OQR91548.1"/>
    </source>
</evidence>
<accession>A0A1V9Z0K8</accession>
<sequence>MSSKIRPDYGSAEYWDEGYINGSNRDSYDCYFSYDTIQNGFEPFFKPLKQENILILGCGLSTFGQDMLDAGFTNVTCMDFSSAAIRILTQRQRPPVDGIARLKYLLMDVRDMSAFSNESFDVVIDKGVLDSVVCGVSNSAGAIQMMDEIHRILVPDGACFIFSNGTYSTRAPYIDYNPTAWQINQITIGILVRE</sequence>
<dbReference type="GO" id="GO:0032259">
    <property type="term" value="P:methylation"/>
    <property type="evidence" value="ECO:0007669"/>
    <property type="project" value="UniProtKB-KW"/>
</dbReference>
<comment type="caution">
    <text evidence="5">The sequence shown here is derived from an EMBL/GenBank/DDBJ whole genome shotgun (WGS) entry which is preliminary data.</text>
</comment>
<dbReference type="EMBL" id="JNBS01002409">
    <property type="protein sequence ID" value="OQR91548.1"/>
    <property type="molecule type" value="Genomic_DNA"/>
</dbReference>
<dbReference type="AlphaFoldDB" id="A0A1V9Z0K8"/>
<dbReference type="Pfam" id="PF08241">
    <property type="entry name" value="Methyltransf_11"/>
    <property type="match status" value="1"/>
</dbReference>
<dbReference type="CDD" id="cd02440">
    <property type="entry name" value="AdoMet_MTases"/>
    <property type="match status" value="1"/>
</dbReference>
<keyword evidence="2" id="KW-0489">Methyltransferase</keyword>
<dbReference type="Gene3D" id="3.40.50.150">
    <property type="entry name" value="Vaccinia Virus protein VP39"/>
    <property type="match status" value="1"/>
</dbReference>
<organism evidence="5 6">
    <name type="scientific">Thraustotheca clavata</name>
    <dbReference type="NCBI Taxonomy" id="74557"/>
    <lineage>
        <taxon>Eukaryota</taxon>
        <taxon>Sar</taxon>
        <taxon>Stramenopiles</taxon>
        <taxon>Oomycota</taxon>
        <taxon>Saprolegniomycetes</taxon>
        <taxon>Saprolegniales</taxon>
        <taxon>Achlyaceae</taxon>
        <taxon>Thraustotheca</taxon>
    </lineage>
</organism>
<name>A0A1V9Z0K8_9STRA</name>
<protein>
    <submittedName>
        <fullName evidence="5">Endothelin-converting enzyme 2-like</fullName>
    </submittedName>
</protein>
<evidence type="ECO:0000256" key="2">
    <source>
        <dbReference type="ARBA" id="ARBA00022603"/>
    </source>
</evidence>
<dbReference type="SUPFAM" id="SSF53335">
    <property type="entry name" value="S-adenosyl-L-methionine-dependent methyltransferases"/>
    <property type="match status" value="1"/>
</dbReference>
<dbReference type="OrthoDB" id="411785at2759"/>
<dbReference type="InterPro" id="IPR051419">
    <property type="entry name" value="Lys/N-term_MeTrsfase_sf"/>
</dbReference>